<evidence type="ECO:0000256" key="1">
    <source>
        <dbReference type="SAM" id="MobiDB-lite"/>
    </source>
</evidence>
<proteinExistence type="predicted"/>
<feature type="region of interest" description="Disordered" evidence="1">
    <location>
        <begin position="131"/>
        <end position="162"/>
    </location>
</feature>
<dbReference type="RefSeq" id="XP_056499064.1">
    <property type="nucleotide sequence ID" value="XM_056645623.1"/>
</dbReference>
<reference evidence="2" key="1">
    <citation type="submission" date="2022-11" db="EMBL/GenBank/DDBJ databases">
        <authorList>
            <person name="Petersen C."/>
        </authorList>
    </citation>
    <scope>NUCLEOTIDE SEQUENCE</scope>
    <source>
        <strain evidence="2">IBT 23319</strain>
    </source>
</reference>
<gene>
    <name evidence="2" type="ORF">N7469_006705</name>
</gene>
<protein>
    <submittedName>
        <fullName evidence="2">Uncharacterized protein</fullName>
    </submittedName>
</protein>
<dbReference type="Proteomes" id="UP001147733">
    <property type="component" value="Unassembled WGS sequence"/>
</dbReference>
<dbReference type="GeneID" id="81384790"/>
<dbReference type="EMBL" id="JAPQKT010000006">
    <property type="protein sequence ID" value="KAJ5226699.1"/>
    <property type="molecule type" value="Genomic_DNA"/>
</dbReference>
<keyword evidence="3" id="KW-1185">Reference proteome</keyword>
<evidence type="ECO:0000313" key="3">
    <source>
        <dbReference type="Proteomes" id="UP001147733"/>
    </source>
</evidence>
<comment type="caution">
    <text evidence="2">The sequence shown here is derived from an EMBL/GenBank/DDBJ whole genome shotgun (WGS) entry which is preliminary data.</text>
</comment>
<accession>A0A9W9TL96</accession>
<reference evidence="2" key="2">
    <citation type="journal article" date="2023" name="IMA Fungus">
        <title>Comparative genomic study of the Penicillium genus elucidates a diverse pangenome and 15 lateral gene transfer events.</title>
        <authorList>
            <person name="Petersen C."/>
            <person name="Sorensen T."/>
            <person name="Nielsen M.R."/>
            <person name="Sondergaard T.E."/>
            <person name="Sorensen J.L."/>
            <person name="Fitzpatrick D.A."/>
            <person name="Frisvad J.C."/>
            <person name="Nielsen K.L."/>
        </authorList>
    </citation>
    <scope>NUCLEOTIDE SEQUENCE</scope>
    <source>
        <strain evidence="2">IBT 23319</strain>
    </source>
</reference>
<feature type="region of interest" description="Disordered" evidence="1">
    <location>
        <begin position="51"/>
        <end position="79"/>
    </location>
</feature>
<evidence type="ECO:0000313" key="2">
    <source>
        <dbReference type="EMBL" id="KAJ5226699.1"/>
    </source>
</evidence>
<sequence>MSHFATTLDKVGHFWAFQGQNMWPRPFGPFLVVCVAKKIVEPFPLQYLKRGKKKNNDENGDVVVPIPDRGGSRPGTSEVPDRECPVCGLNCPCPCCQLADSHTGANPAADDRGNMSSFDLASADIGQLGHREGCEGVGTGSQNVSPTESRPGRRAPFQTTGM</sequence>
<dbReference type="AlphaFoldDB" id="A0A9W9TL96"/>
<name>A0A9W9TL96_PENCI</name>
<organism evidence="2 3">
    <name type="scientific">Penicillium citrinum</name>
    <dbReference type="NCBI Taxonomy" id="5077"/>
    <lineage>
        <taxon>Eukaryota</taxon>
        <taxon>Fungi</taxon>
        <taxon>Dikarya</taxon>
        <taxon>Ascomycota</taxon>
        <taxon>Pezizomycotina</taxon>
        <taxon>Eurotiomycetes</taxon>
        <taxon>Eurotiomycetidae</taxon>
        <taxon>Eurotiales</taxon>
        <taxon>Aspergillaceae</taxon>
        <taxon>Penicillium</taxon>
    </lineage>
</organism>